<dbReference type="OrthoDB" id="9996895at2759"/>
<dbReference type="SMART" id="SM00382">
    <property type="entry name" value="AAA"/>
    <property type="match status" value="1"/>
</dbReference>
<dbReference type="InterPro" id="IPR027417">
    <property type="entry name" value="P-loop_NTPase"/>
</dbReference>
<feature type="region of interest" description="Disordered" evidence="1">
    <location>
        <begin position="362"/>
        <end position="452"/>
    </location>
</feature>
<dbReference type="EMBL" id="WBNE01000084">
    <property type="protein sequence ID" value="NXD41692.1"/>
    <property type="molecule type" value="Genomic_DNA"/>
</dbReference>
<dbReference type="Gene3D" id="3.40.50.300">
    <property type="entry name" value="P-loop containing nucleotide triphosphate hydrolases"/>
    <property type="match status" value="2"/>
</dbReference>
<organism evidence="3 4">
    <name type="scientific">Copsychus sechellarum</name>
    <dbReference type="NCBI Taxonomy" id="797021"/>
    <lineage>
        <taxon>Eukaryota</taxon>
        <taxon>Metazoa</taxon>
        <taxon>Chordata</taxon>
        <taxon>Craniata</taxon>
        <taxon>Vertebrata</taxon>
        <taxon>Euteleostomi</taxon>
        <taxon>Archelosauria</taxon>
        <taxon>Archosauria</taxon>
        <taxon>Dinosauria</taxon>
        <taxon>Saurischia</taxon>
        <taxon>Theropoda</taxon>
        <taxon>Coelurosauria</taxon>
        <taxon>Aves</taxon>
        <taxon>Neognathae</taxon>
        <taxon>Neoaves</taxon>
        <taxon>Telluraves</taxon>
        <taxon>Australaves</taxon>
        <taxon>Passeriformes</taxon>
        <taxon>Muscicapidae</taxon>
        <taxon>Copsychus</taxon>
    </lineage>
</organism>
<name>A0A851VKQ1_9PASS</name>
<reference evidence="3" key="1">
    <citation type="submission" date="2019-09" db="EMBL/GenBank/DDBJ databases">
        <title>Bird 10,000 Genomes (B10K) Project - Family phase.</title>
        <authorList>
            <person name="Zhang G."/>
        </authorList>
    </citation>
    <scope>NUCLEOTIDE SEQUENCE</scope>
    <source>
        <strain evidence="3">OUT-0061</strain>
        <tissue evidence="3">Blood</tissue>
    </source>
</reference>
<dbReference type="PANTHER" id="PTHR23389:SF21">
    <property type="entry name" value="ATPASE FAMILY AAA DOMAIN-CONTAINING PROTEIN 5"/>
    <property type="match status" value="1"/>
</dbReference>
<dbReference type="GO" id="GO:0005634">
    <property type="term" value="C:nucleus"/>
    <property type="evidence" value="ECO:0007669"/>
    <property type="project" value="TreeGrafter"/>
</dbReference>
<feature type="region of interest" description="Disordered" evidence="1">
    <location>
        <begin position="933"/>
        <end position="966"/>
    </location>
</feature>
<feature type="compositionally biased region" description="Basic residues" evidence="1">
    <location>
        <begin position="956"/>
        <end position="966"/>
    </location>
</feature>
<feature type="non-terminal residue" evidence="3">
    <location>
        <position position="1"/>
    </location>
</feature>
<evidence type="ECO:0000259" key="2">
    <source>
        <dbReference type="SMART" id="SM00382"/>
    </source>
</evidence>
<dbReference type="Pfam" id="PF00004">
    <property type="entry name" value="AAA"/>
    <property type="match status" value="1"/>
</dbReference>
<dbReference type="Proteomes" id="UP000659062">
    <property type="component" value="Unassembled WGS sequence"/>
</dbReference>
<dbReference type="PANTHER" id="PTHR23389">
    <property type="entry name" value="CHROMOSOME TRANSMISSION FIDELITY FACTOR 18"/>
    <property type="match status" value="1"/>
</dbReference>
<dbReference type="SUPFAM" id="SSF52540">
    <property type="entry name" value="P-loop containing nucleoside triphosphate hydrolases"/>
    <property type="match status" value="1"/>
</dbReference>
<feature type="region of interest" description="Disordered" evidence="1">
    <location>
        <begin position="657"/>
        <end position="677"/>
    </location>
</feature>
<feature type="compositionally biased region" description="Basic and acidic residues" evidence="1">
    <location>
        <begin position="494"/>
        <end position="506"/>
    </location>
</feature>
<evidence type="ECO:0000256" key="1">
    <source>
        <dbReference type="SAM" id="MobiDB-lite"/>
    </source>
</evidence>
<feature type="domain" description="AAA+ ATPase" evidence="2">
    <location>
        <begin position="530"/>
        <end position="757"/>
    </location>
</feature>
<dbReference type="InterPro" id="IPR003593">
    <property type="entry name" value="AAA+_ATPase"/>
</dbReference>
<dbReference type="InterPro" id="IPR003959">
    <property type="entry name" value="ATPase_AAA_core"/>
</dbReference>
<feature type="compositionally biased region" description="Basic and acidic residues" evidence="1">
    <location>
        <begin position="49"/>
        <end position="60"/>
    </location>
</feature>
<dbReference type="GO" id="GO:0016887">
    <property type="term" value="F:ATP hydrolysis activity"/>
    <property type="evidence" value="ECO:0007669"/>
    <property type="project" value="InterPro"/>
</dbReference>
<feature type="region of interest" description="Disordered" evidence="1">
    <location>
        <begin position="494"/>
        <end position="524"/>
    </location>
</feature>
<sequence length="1236" mass="138271">PLETSTPKAHRQSCKKSNMYRAEVITVPFDGNSPIRMRFTRIKAATKSNKAEAMKNEESHSGNTKIHSTSKSISKAKQLIEKAKAIQQTRSKVNEDSAAPVRRSSRQRILAEKKKLEESDESVIILDSSMDSVTATEQTVKEKKLRSLNDVLGKKSQNLKVAKNSNGKLRHPPSCLGTNAQNSAGEPIVIFDESSQDASENSQDDDPFRAKREFLMSGLPESLKRQIAKKAAAMEAYSLASSCFKTVVHVQQKDDCSPMWKLQSPSCPLLTKLRELSTEVTNITKITLSLGEFSTVYSKQTGNCSAPAVSHRPALCDALKKDLLDEIVASNSQFPVRKYYSRFLKKQTERLALENSTQDGTANLDVIEKHPDNWKETKRKRKETEDRKSKRRKQLEGTETEMKSRVSRNLIPPISGEKQAETGQATHLGKNKTQKPEDTGCSSDPSALSGVEKEDMLWTEKYQPQDSSELVGNKKEIEKLHSWLQEWKKRADLEEKQNQKREKEDKEQEDSLSSLDFKDSKSDTEEETTLCNTVLITGPPGVGKTAAVYACAQELGFKIFEVNASCQRSGRQILSQLKEATQSHQVDKKGVNAHKPCFFNSCSTAKSPKKMYSPKKVISPRKPPLSPKGAGLKRSLPSKTLANYFKISAKCKSIDGEATSEEKNGGNTQNSLEVKKDAQIKSINKEEGGEHNRKSATSLILFEEVDIIFDEDAGFLNAIKTFMATAKRPVILTTNDPTFSLMFDGCFEEINFKTPSLINSVSYLQALCLAENLRTDVKDLAALLTTNNCDIRQSVLYLQFWVRSGGGCLKEKCLAPHGEETRKADHVIHHAKSSNSKVDFSQAEDAHLQEFPKCDTGCVETLLGLKNILLPSEDLFTFLKHKITAMEEWNKLMQLLTEFQMKHVDFVYSNLELILPLPVQVLSNQSEASKSILERTTTVSSKERSTKSSCSGKSSPGKRSKKTKAQKRLEILDDSDLFDSELNYSAEFVTLPSDSPKSCAEINKKESKLLMHKEQKEAKTSPNGKGSAVVSQCLNSLSEFVENMSFLDCCVNTNIREPLEFSKSEEFHWTNAKIRNGLCDEFSIENTDWWSSQSCSEIKAAIEALSFTKSYVNISQNLESFLSTSKTPESDQLKGLTLPVSNTRNCISFSQTADPSSHKKAQKRLAVIKTVFSRSPLNLGNKQASTLEYLPTLRSICRSEKLKEQGKTKRRFMHYLEGIHLEIPRQTLNSLSLDFP</sequence>
<feature type="region of interest" description="Disordered" evidence="1">
    <location>
        <begin position="46"/>
        <end position="107"/>
    </location>
</feature>
<comment type="caution">
    <text evidence="3">The sequence shown here is derived from an EMBL/GenBank/DDBJ whole genome shotgun (WGS) entry which is preliminary data.</text>
</comment>
<evidence type="ECO:0000313" key="4">
    <source>
        <dbReference type="Proteomes" id="UP000659062"/>
    </source>
</evidence>
<feature type="compositionally biased region" description="Basic and acidic residues" evidence="1">
    <location>
        <begin position="366"/>
        <end position="404"/>
    </location>
</feature>
<accession>A0A851VKQ1</accession>
<dbReference type="AlphaFoldDB" id="A0A851VKQ1"/>
<keyword evidence="4" id="KW-1185">Reference proteome</keyword>
<feature type="compositionally biased region" description="Low complexity" evidence="1">
    <location>
        <begin position="64"/>
        <end position="77"/>
    </location>
</feature>
<feature type="non-terminal residue" evidence="3">
    <location>
        <position position="1236"/>
    </location>
</feature>
<dbReference type="FunFam" id="3.40.50.300:FF:000846">
    <property type="entry name" value="ATPase family AAA domain-containing protein 5"/>
    <property type="match status" value="1"/>
</dbReference>
<gene>
    <name evidence="3" type="primary">Atad5</name>
    <name evidence="3" type="ORF">COPSEC_R02302</name>
</gene>
<dbReference type="GO" id="GO:0061860">
    <property type="term" value="F:DNA clamp unloader activity"/>
    <property type="evidence" value="ECO:0007669"/>
    <property type="project" value="TreeGrafter"/>
</dbReference>
<protein>
    <submittedName>
        <fullName evidence="3">ATAD5 protein</fullName>
    </submittedName>
</protein>
<dbReference type="CDD" id="cd00009">
    <property type="entry name" value="AAA"/>
    <property type="match status" value="1"/>
</dbReference>
<dbReference type="GO" id="GO:0003677">
    <property type="term" value="F:DNA binding"/>
    <property type="evidence" value="ECO:0007669"/>
    <property type="project" value="TreeGrafter"/>
</dbReference>
<feature type="region of interest" description="Disordered" evidence="1">
    <location>
        <begin position="610"/>
        <end position="632"/>
    </location>
</feature>
<proteinExistence type="predicted"/>
<evidence type="ECO:0000313" key="3">
    <source>
        <dbReference type="EMBL" id="NXD41692.1"/>
    </source>
</evidence>
<dbReference type="GO" id="GO:0005524">
    <property type="term" value="F:ATP binding"/>
    <property type="evidence" value="ECO:0007669"/>
    <property type="project" value="InterPro"/>
</dbReference>